<dbReference type="AlphaFoldDB" id="A0A644XXB6"/>
<accession>A0A644XXB6</accession>
<name>A0A644XXB6_9ZZZZ</name>
<protein>
    <submittedName>
        <fullName evidence="1">Uncharacterized protein</fullName>
    </submittedName>
</protein>
<organism evidence="1">
    <name type="scientific">bioreactor metagenome</name>
    <dbReference type="NCBI Taxonomy" id="1076179"/>
    <lineage>
        <taxon>unclassified sequences</taxon>
        <taxon>metagenomes</taxon>
        <taxon>ecological metagenomes</taxon>
    </lineage>
</organism>
<comment type="caution">
    <text evidence="1">The sequence shown here is derived from an EMBL/GenBank/DDBJ whole genome shotgun (WGS) entry which is preliminary data.</text>
</comment>
<evidence type="ECO:0000313" key="1">
    <source>
        <dbReference type="EMBL" id="MPM20906.1"/>
    </source>
</evidence>
<gene>
    <name evidence="1" type="ORF">SDC9_67344</name>
</gene>
<sequence>MSKFNVGDKVRVRSDLKIDNRYKMDGDRDAMCLATPSMVAMAGNVVEISSIDEYGLPRYRLVNSYCAWVDEMFSGLATEPPRREFIVIRRSGAETIAELRHDREVIKSGKAICNTSDTFDFDTGAKLAFDRLMGREEPKPAPQPAHRFKVGDRVVTSFGAGWVKRVDANSEKMPYYIEYDIGVTLWRKSNEAKPEPAPEPPKFYTGKVFAVSVSDNCPMYNRVNCVFEIVNGSAGERGKAYGIGEAPFLSFKHLCERLYGNEWREVKE</sequence>
<dbReference type="EMBL" id="VSSQ01003480">
    <property type="protein sequence ID" value="MPM20906.1"/>
    <property type="molecule type" value="Genomic_DNA"/>
</dbReference>
<reference evidence="1" key="1">
    <citation type="submission" date="2019-08" db="EMBL/GenBank/DDBJ databases">
        <authorList>
            <person name="Kucharzyk K."/>
            <person name="Murdoch R.W."/>
            <person name="Higgins S."/>
            <person name="Loffler F."/>
        </authorList>
    </citation>
    <scope>NUCLEOTIDE SEQUENCE</scope>
</reference>
<proteinExistence type="predicted"/>